<keyword evidence="1" id="KW-0812">Transmembrane</keyword>
<evidence type="ECO:0000313" key="2">
    <source>
        <dbReference type="EMBL" id="MCT7358374.1"/>
    </source>
</evidence>
<organism evidence="2 3">
    <name type="scientific">Thalassolituus pacificus</name>
    <dbReference type="NCBI Taxonomy" id="2975440"/>
    <lineage>
        <taxon>Bacteria</taxon>
        <taxon>Pseudomonadati</taxon>
        <taxon>Pseudomonadota</taxon>
        <taxon>Gammaproteobacteria</taxon>
        <taxon>Oceanospirillales</taxon>
        <taxon>Oceanospirillaceae</taxon>
        <taxon>Thalassolituus</taxon>
    </lineage>
</organism>
<dbReference type="AlphaFoldDB" id="A0A9X2WDE8"/>
<dbReference type="Proteomes" id="UP001147830">
    <property type="component" value="Unassembled WGS sequence"/>
</dbReference>
<evidence type="ECO:0000313" key="3">
    <source>
        <dbReference type="Proteomes" id="UP001147830"/>
    </source>
</evidence>
<protein>
    <recommendedName>
        <fullName evidence="4">Amino acid transport protein</fullName>
    </recommendedName>
</protein>
<evidence type="ECO:0008006" key="4">
    <source>
        <dbReference type="Google" id="ProtNLM"/>
    </source>
</evidence>
<proteinExistence type="predicted"/>
<accession>A0A9X2WDE8</accession>
<sequence length="70" mass="7956">MLTDTTALFLSLIFGSIGFGYFIYGKRQSHKIALWSGVALMIYPYFVSNHYAMVMTGIGLMLVPRFLRLD</sequence>
<name>A0A9X2WDE8_9GAMM</name>
<feature type="transmembrane region" description="Helical" evidence="1">
    <location>
        <begin position="6"/>
        <end position="24"/>
    </location>
</feature>
<dbReference type="RefSeq" id="WP_260975293.1">
    <property type="nucleotide sequence ID" value="NZ_JAOANI010000014.1"/>
</dbReference>
<keyword evidence="1" id="KW-1133">Transmembrane helix</keyword>
<keyword evidence="3" id="KW-1185">Reference proteome</keyword>
<dbReference type="EMBL" id="JAOANI010000014">
    <property type="protein sequence ID" value="MCT7358374.1"/>
    <property type="molecule type" value="Genomic_DNA"/>
</dbReference>
<reference evidence="2" key="1">
    <citation type="journal article" date="2022" name="Front. Microbiol.">
        <title>Genome-based taxonomic rearrangement of Oceanobacter-related bacteria including the description of Thalassolituus hydrocarbonoclasticus sp. nov. and Thalassolituus pacificus sp. nov. and emended description of the genus Thalassolituus.</title>
        <authorList>
            <person name="Dong C."/>
            <person name="Wei L."/>
            <person name="Wang J."/>
            <person name="Lai Q."/>
            <person name="Huang Z."/>
            <person name="Shao Z."/>
        </authorList>
    </citation>
    <scope>NUCLEOTIDE SEQUENCE</scope>
    <source>
        <strain evidence="2">59MF3M-4</strain>
    </source>
</reference>
<reference evidence="2" key="2">
    <citation type="submission" date="2022-08" db="EMBL/GenBank/DDBJ databases">
        <authorList>
            <person name="Dong C."/>
        </authorList>
    </citation>
    <scope>NUCLEOTIDE SEQUENCE</scope>
    <source>
        <strain evidence="2">59MF3M-4</strain>
    </source>
</reference>
<keyword evidence="1" id="KW-0472">Membrane</keyword>
<comment type="caution">
    <text evidence="2">The sequence shown here is derived from an EMBL/GenBank/DDBJ whole genome shotgun (WGS) entry which is preliminary data.</text>
</comment>
<gene>
    <name evidence="2" type="ORF">NYR02_04980</name>
</gene>
<evidence type="ECO:0000256" key="1">
    <source>
        <dbReference type="SAM" id="Phobius"/>
    </source>
</evidence>